<gene>
    <name evidence="4" type="ORF">I8J29_29390</name>
</gene>
<dbReference type="SMART" id="SM00909">
    <property type="entry name" value="Germane"/>
    <property type="match status" value="1"/>
</dbReference>
<feature type="compositionally biased region" description="Polar residues" evidence="1">
    <location>
        <begin position="30"/>
        <end position="42"/>
    </location>
</feature>
<dbReference type="Pfam" id="PF10646">
    <property type="entry name" value="Germane"/>
    <property type="match status" value="1"/>
</dbReference>
<sequence length="231" mass="23559">MKRQMTKTILLAFIAAATIASLGACGSKEQPLQNGGTSNQNQGATEGGGNAGGTADNGGSNDDGGAANAGNAANANGAGNAATGSAGNAGGATEPADAAVEKKQADIAVYYTDDQMLDLHAQKAKIEYADDKEKLTAAFAALRKDSDKGEASLWKNVELLSAKQDGGEVTLDVHIPDEARLGAPGEQLAVSAVAQTYFQFEGVTSLNILVDGEAVESLMGHEDLEHPIKKQ</sequence>
<feature type="signal peptide" evidence="2">
    <location>
        <begin position="1"/>
        <end position="23"/>
    </location>
</feature>
<organism evidence="4 5">
    <name type="scientific">Paenibacillus artemisiicola</name>
    <dbReference type="NCBI Taxonomy" id="1172618"/>
    <lineage>
        <taxon>Bacteria</taxon>
        <taxon>Bacillati</taxon>
        <taxon>Bacillota</taxon>
        <taxon>Bacilli</taxon>
        <taxon>Bacillales</taxon>
        <taxon>Paenibacillaceae</taxon>
        <taxon>Paenibacillus</taxon>
    </lineage>
</organism>
<keyword evidence="5" id="KW-1185">Reference proteome</keyword>
<accession>A0ABS3WJ00</accession>
<dbReference type="InterPro" id="IPR019606">
    <property type="entry name" value="GerMN"/>
</dbReference>
<comment type="caution">
    <text evidence="4">The sequence shown here is derived from an EMBL/GenBank/DDBJ whole genome shotgun (WGS) entry which is preliminary data.</text>
</comment>
<evidence type="ECO:0000259" key="3">
    <source>
        <dbReference type="SMART" id="SM00909"/>
    </source>
</evidence>
<feature type="compositionally biased region" description="Gly residues" evidence="1">
    <location>
        <begin position="45"/>
        <end position="56"/>
    </location>
</feature>
<dbReference type="EMBL" id="JAGGDJ010000053">
    <property type="protein sequence ID" value="MBO7748306.1"/>
    <property type="molecule type" value="Genomic_DNA"/>
</dbReference>
<feature type="region of interest" description="Disordered" evidence="1">
    <location>
        <begin position="27"/>
        <end position="67"/>
    </location>
</feature>
<feature type="domain" description="GerMN" evidence="3">
    <location>
        <begin position="135"/>
        <end position="219"/>
    </location>
</feature>
<feature type="chain" id="PRO_5046621372" evidence="2">
    <location>
        <begin position="24"/>
        <end position="231"/>
    </location>
</feature>
<proteinExistence type="predicted"/>
<evidence type="ECO:0000256" key="2">
    <source>
        <dbReference type="SAM" id="SignalP"/>
    </source>
</evidence>
<dbReference type="RefSeq" id="WP_208850880.1">
    <property type="nucleotide sequence ID" value="NZ_JAGGDJ010000053.1"/>
</dbReference>
<dbReference type="Proteomes" id="UP000670947">
    <property type="component" value="Unassembled WGS sequence"/>
</dbReference>
<evidence type="ECO:0000313" key="5">
    <source>
        <dbReference type="Proteomes" id="UP000670947"/>
    </source>
</evidence>
<protein>
    <submittedName>
        <fullName evidence="4">GerMN domain-containing protein</fullName>
    </submittedName>
</protein>
<evidence type="ECO:0000313" key="4">
    <source>
        <dbReference type="EMBL" id="MBO7748306.1"/>
    </source>
</evidence>
<keyword evidence="2" id="KW-0732">Signal</keyword>
<evidence type="ECO:0000256" key="1">
    <source>
        <dbReference type="SAM" id="MobiDB-lite"/>
    </source>
</evidence>
<name>A0ABS3WJ00_9BACL</name>
<dbReference type="PROSITE" id="PS51257">
    <property type="entry name" value="PROKAR_LIPOPROTEIN"/>
    <property type="match status" value="1"/>
</dbReference>
<reference evidence="4 5" key="1">
    <citation type="submission" date="2021-03" db="EMBL/GenBank/DDBJ databases">
        <title>Paenibacillus artemisicola MWE-103 whole genome sequence.</title>
        <authorList>
            <person name="Ham Y.J."/>
        </authorList>
    </citation>
    <scope>NUCLEOTIDE SEQUENCE [LARGE SCALE GENOMIC DNA]</scope>
    <source>
        <strain evidence="4 5">MWE-103</strain>
    </source>
</reference>
<feature type="compositionally biased region" description="Low complexity" evidence="1">
    <location>
        <begin position="57"/>
        <end position="67"/>
    </location>
</feature>